<dbReference type="GO" id="GO:0006011">
    <property type="term" value="P:UDP-alpha-D-glucose metabolic process"/>
    <property type="evidence" value="ECO:0007669"/>
    <property type="project" value="InterPro"/>
</dbReference>
<gene>
    <name evidence="8" type="ORF">HD601_000966</name>
</gene>
<dbReference type="GO" id="GO:0003983">
    <property type="term" value="F:UTP:glucose-1-phosphate uridylyltransferase activity"/>
    <property type="evidence" value="ECO:0007669"/>
    <property type="project" value="UniProtKB-EC"/>
</dbReference>
<comment type="catalytic activity">
    <reaction evidence="5 6">
        <text>alpha-D-glucose 1-phosphate + UTP + H(+) = UDP-alpha-D-glucose + diphosphate</text>
        <dbReference type="Rhea" id="RHEA:19889"/>
        <dbReference type="ChEBI" id="CHEBI:15378"/>
        <dbReference type="ChEBI" id="CHEBI:33019"/>
        <dbReference type="ChEBI" id="CHEBI:46398"/>
        <dbReference type="ChEBI" id="CHEBI:58601"/>
        <dbReference type="ChEBI" id="CHEBI:58885"/>
        <dbReference type="EC" id="2.7.7.9"/>
    </reaction>
</comment>
<proteinExistence type="inferred from homology"/>
<dbReference type="NCBIfam" id="TIGR01099">
    <property type="entry name" value="galU"/>
    <property type="match status" value="1"/>
</dbReference>
<dbReference type="Gene3D" id="3.90.550.10">
    <property type="entry name" value="Spore Coat Polysaccharide Biosynthesis Protein SpsA, Chain A"/>
    <property type="match status" value="1"/>
</dbReference>
<reference evidence="8 9" key="1">
    <citation type="submission" date="2020-08" db="EMBL/GenBank/DDBJ databases">
        <title>Sequencing the genomes of 1000 actinobacteria strains.</title>
        <authorList>
            <person name="Klenk H.-P."/>
        </authorList>
    </citation>
    <scope>NUCLEOTIDE SEQUENCE [LARGE SCALE GENOMIC DNA]</scope>
    <source>
        <strain evidence="8 9">DSM 102122</strain>
    </source>
</reference>
<dbReference type="EMBL" id="JACHMM010000001">
    <property type="protein sequence ID" value="MBB5786391.1"/>
    <property type="molecule type" value="Genomic_DNA"/>
</dbReference>
<dbReference type="SUPFAM" id="SSF53448">
    <property type="entry name" value="Nucleotide-diphospho-sugar transferases"/>
    <property type="match status" value="1"/>
</dbReference>
<evidence type="ECO:0000256" key="1">
    <source>
        <dbReference type="ARBA" id="ARBA00006890"/>
    </source>
</evidence>
<feature type="domain" description="Nucleotidyl transferase" evidence="7">
    <location>
        <begin position="18"/>
        <end position="282"/>
    </location>
</feature>
<dbReference type="InterPro" id="IPR005771">
    <property type="entry name" value="GalU_uridylyltTrfase_bac/arc"/>
</dbReference>
<evidence type="ECO:0000256" key="5">
    <source>
        <dbReference type="ARBA" id="ARBA00048128"/>
    </source>
</evidence>
<evidence type="ECO:0000313" key="8">
    <source>
        <dbReference type="EMBL" id="MBB5786391.1"/>
    </source>
</evidence>
<dbReference type="AlphaFoldDB" id="A0A7W9GMH4"/>
<dbReference type="PANTHER" id="PTHR43197:SF1">
    <property type="entry name" value="UTP--GLUCOSE-1-PHOSPHATE URIDYLYLTRANSFERASE"/>
    <property type="match status" value="1"/>
</dbReference>
<dbReference type="PANTHER" id="PTHR43197">
    <property type="entry name" value="UTP--GLUCOSE-1-PHOSPHATE URIDYLYLTRANSFERASE"/>
    <property type="match status" value="1"/>
</dbReference>
<evidence type="ECO:0000256" key="4">
    <source>
        <dbReference type="ARBA" id="ARBA00022695"/>
    </source>
</evidence>
<dbReference type="CDD" id="cd02541">
    <property type="entry name" value="UGPase_prokaryotic"/>
    <property type="match status" value="1"/>
</dbReference>
<name>A0A7W9GMH4_9ACTN</name>
<keyword evidence="4 6" id="KW-0548">Nucleotidyltransferase</keyword>
<accession>A0A7W9GMH4</accession>
<dbReference type="InterPro" id="IPR005835">
    <property type="entry name" value="NTP_transferase_dom"/>
</dbReference>
<dbReference type="InterPro" id="IPR029044">
    <property type="entry name" value="Nucleotide-diphossugar_trans"/>
</dbReference>
<dbReference type="RefSeq" id="WP_184819819.1">
    <property type="nucleotide sequence ID" value="NZ_JACHMM010000001.1"/>
</dbReference>
<evidence type="ECO:0000313" key="9">
    <source>
        <dbReference type="Proteomes" id="UP000542813"/>
    </source>
</evidence>
<evidence type="ECO:0000256" key="2">
    <source>
        <dbReference type="ARBA" id="ARBA00012415"/>
    </source>
</evidence>
<evidence type="ECO:0000256" key="3">
    <source>
        <dbReference type="ARBA" id="ARBA00022679"/>
    </source>
</evidence>
<dbReference type="Proteomes" id="UP000542813">
    <property type="component" value="Unassembled WGS sequence"/>
</dbReference>
<evidence type="ECO:0000256" key="6">
    <source>
        <dbReference type="RuleBase" id="RU361259"/>
    </source>
</evidence>
<protein>
    <recommendedName>
        <fullName evidence="2 6">UTP--glucose-1-phosphate uridylyltransferase</fullName>
        <ecNumber evidence="2 6">2.7.7.9</ecNumber>
    </recommendedName>
    <alternativeName>
        <fullName evidence="6">UDP-glucose pyrophosphorylase</fullName>
    </alternativeName>
</protein>
<organism evidence="8 9">
    <name type="scientific">Jiangella mangrovi</name>
    <dbReference type="NCBI Taxonomy" id="1524084"/>
    <lineage>
        <taxon>Bacteria</taxon>
        <taxon>Bacillati</taxon>
        <taxon>Actinomycetota</taxon>
        <taxon>Actinomycetes</taxon>
        <taxon>Jiangellales</taxon>
        <taxon>Jiangellaceae</taxon>
        <taxon>Jiangella</taxon>
    </lineage>
</organism>
<dbReference type="Pfam" id="PF00483">
    <property type="entry name" value="NTP_transferase"/>
    <property type="match status" value="1"/>
</dbReference>
<evidence type="ECO:0000259" key="7">
    <source>
        <dbReference type="Pfam" id="PF00483"/>
    </source>
</evidence>
<dbReference type="EC" id="2.7.7.9" evidence="2 6"/>
<comment type="similarity">
    <text evidence="1 6">Belongs to the UDPGP type 2 family.</text>
</comment>
<comment type="caution">
    <text evidence="8">The sequence shown here is derived from an EMBL/GenBank/DDBJ whole genome shotgun (WGS) entry which is preliminary data.</text>
</comment>
<keyword evidence="9" id="KW-1185">Reference proteome</keyword>
<keyword evidence="3 6" id="KW-0808">Transferase</keyword>
<sequence length="313" mass="33921">MTPAQTEQGGPAGAVTKVVIPVAGLGTRFLPATKATPKEMLPVVDKPAIQYVVEEAVSAGLSDVLLVTGRNKDAIENHFDRAWELERALEQKGDQERLRRVMKSQILGDIHYVRQGDPRGLGHAVLCGALHVGDQPFAVMLGDDLIDPRDPLLPHMLDVQKRYGGSVIALIEVDPSQAHLYGCASVEPAEDDVVRVTDLVEKPEPGTAPSNLAIIGRYVLHPAVFDVLKSTEPGRGGEIQLTDALKTLAGMPAEDGGGVHAVVFRGRRYDTGDRLDYLRTTVSLASERSDLGKDFRAFLREFVAQLPPEVKDD</sequence>